<evidence type="ECO:0000313" key="1">
    <source>
        <dbReference type="EMBL" id="MXP48232.1"/>
    </source>
</evidence>
<comment type="caution">
    <text evidence="1">The sequence shown here is derived from an EMBL/GenBank/DDBJ whole genome shotgun (WGS) entry which is preliminary data.</text>
</comment>
<accession>A0A6I4V8T5</accession>
<reference evidence="1 2" key="1">
    <citation type="submission" date="2019-12" db="EMBL/GenBank/DDBJ databases">
        <title>Genomic-based taxomic classification of the family Erythrobacteraceae.</title>
        <authorList>
            <person name="Xu L."/>
        </authorList>
    </citation>
    <scope>NUCLEOTIDE SEQUENCE [LARGE SCALE GENOMIC DNA]</scope>
    <source>
        <strain evidence="1 2">SW-109</strain>
    </source>
</reference>
<dbReference type="InterPro" id="IPR045617">
    <property type="entry name" value="DUF6445"/>
</dbReference>
<dbReference type="RefSeq" id="WP_160731437.1">
    <property type="nucleotide sequence ID" value="NZ_WTYP01000002.1"/>
</dbReference>
<protein>
    <submittedName>
        <fullName evidence="1">Uncharacterized protein</fullName>
    </submittedName>
</protein>
<dbReference type="EMBL" id="WTYP01000002">
    <property type="protein sequence ID" value="MXP48232.1"/>
    <property type="molecule type" value="Genomic_DNA"/>
</dbReference>
<proteinExistence type="predicted"/>
<gene>
    <name evidence="1" type="ORF">GRI43_12625</name>
</gene>
<dbReference type="Pfam" id="PF20043">
    <property type="entry name" value="DUF6445"/>
    <property type="match status" value="1"/>
</dbReference>
<dbReference type="AlphaFoldDB" id="A0A6I4V8T5"/>
<dbReference type="Proteomes" id="UP000471435">
    <property type="component" value="Unassembled WGS sequence"/>
</dbReference>
<name>A0A6I4V8T5_9SPHN</name>
<keyword evidence="2" id="KW-1185">Reference proteome</keyword>
<evidence type="ECO:0000313" key="2">
    <source>
        <dbReference type="Proteomes" id="UP000471435"/>
    </source>
</evidence>
<organism evidence="1 2">
    <name type="scientific">Pontixanthobacter luteolus</name>
    <dbReference type="NCBI Taxonomy" id="295089"/>
    <lineage>
        <taxon>Bacteria</taxon>
        <taxon>Pseudomonadati</taxon>
        <taxon>Pseudomonadota</taxon>
        <taxon>Alphaproteobacteria</taxon>
        <taxon>Sphingomonadales</taxon>
        <taxon>Erythrobacteraceae</taxon>
        <taxon>Pontixanthobacter</taxon>
    </lineage>
</organism>
<dbReference type="OrthoDB" id="7630206at2"/>
<sequence>MTALPQAELSIRSIGHEKEPLVILDGFSAMAKALLATGRAAHFQQAGAFYPGLRAAVRPDLIEQRRDLVTGILEQVFALRQEIVLEMLAYALVSTPRARLQPMQCIPHYDQAGAHVVAGMFYMLGKETGGTAFYRHRRTGFETISAAREADYHAAVSEEFRTLGPPPRDYHYGDSDRYEMIGEVEAQPDRLVLYRGRLLHSGVIPAHMPLSSDPGSARMTMNMFFAGQR</sequence>